<proteinExistence type="inferred from homology"/>
<keyword evidence="12" id="KW-1185">Reference proteome</keyword>
<reference evidence="11" key="1">
    <citation type="submission" date="2021-03" db="EMBL/GenBank/DDBJ databases">
        <authorList>
            <person name="Wang G."/>
        </authorList>
    </citation>
    <scope>NUCLEOTIDE SEQUENCE</scope>
    <source>
        <strain evidence="11">KCTC 12899</strain>
    </source>
</reference>
<dbReference type="InterPro" id="IPR006151">
    <property type="entry name" value="Shikm_DH/Glu-tRNA_Rdtase"/>
</dbReference>
<dbReference type="EC" id="1.2.1.70" evidence="4"/>
<dbReference type="RefSeq" id="WP_207856298.1">
    <property type="nucleotide sequence ID" value="NZ_JAFREP010000001.1"/>
</dbReference>
<dbReference type="GO" id="GO:0019353">
    <property type="term" value="P:protoporphyrinogen IX biosynthetic process from glutamate"/>
    <property type="evidence" value="ECO:0007669"/>
    <property type="project" value="TreeGrafter"/>
</dbReference>
<organism evidence="11 12">
    <name type="scientific">Acanthopleuribacter pedis</name>
    <dbReference type="NCBI Taxonomy" id="442870"/>
    <lineage>
        <taxon>Bacteria</taxon>
        <taxon>Pseudomonadati</taxon>
        <taxon>Acidobacteriota</taxon>
        <taxon>Holophagae</taxon>
        <taxon>Acanthopleuribacterales</taxon>
        <taxon>Acanthopleuribacteraceae</taxon>
        <taxon>Acanthopleuribacter</taxon>
    </lineage>
</organism>
<evidence type="ECO:0000313" key="12">
    <source>
        <dbReference type="Proteomes" id="UP000664417"/>
    </source>
</evidence>
<evidence type="ECO:0000256" key="5">
    <source>
        <dbReference type="PIRSR" id="PIRSR000445-1"/>
    </source>
</evidence>
<dbReference type="SUPFAM" id="SSF51735">
    <property type="entry name" value="NAD(P)-binding Rossmann-fold domains"/>
    <property type="match status" value="1"/>
</dbReference>
<dbReference type="Pfam" id="PF01488">
    <property type="entry name" value="Shikimate_DH"/>
    <property type="match status" value="1"/>
</dbReference>
<evidence type="ECO:0000256" key="2">
    <source>
        <dbReference type="ARBA" id="ARBA00023002"/>
    </source>
</evidence>
<dbReference type="EMBL" id="JAFREP010000001">
    <property type="protein sequence ID" value="MBO1317062.1"/>
    <property type="molecule type" value="Genomic_DNA"/>
</dbReference>
<feature type="domain" description="Glutamyl-tRNA reductase N-terminal" evidence="10">
    <location>
        <begin position="8"/>
        <end position="162"/>
    </location>
</feature>
<evidence type="ECO:0000259" key="10">
    <source>
        <dbReference type="Pfam" id="PF05201"/>
    </source>
</evidence>
<keyword evidence="2 4" id="KW-0560">Oxidoreductase</keyword>
<comment type="pathway">
    <text evidence="4">Porphyrin-containing compound metabolism; protoporphyrin-IX biosynthesis; 5-aminolevulinate from L-glutamyl-tRNA(Glu): step 1/2.</text>
</comment>
<protein>
    <recommendedName>
        <fullName evidence="4">Glutamyl-tRNA reductase</fullName>
        <shortName evidence="4">GluTR</shortName>
        <ecNumber evidence="4">1.2.1.70</ecNumber>
    </recommendedName>
</protein>
<feature type="active site" description="Nucleophile" evidence="4 5">
    <location>
        <position position="53"/>
    </location>
</feature>
<evidence type="ECO:0000256" key="4">
    <source>
        <dbReference type="HAMAP-Rule" id="MF_00087"/>
    </source>
</evidence>
<evidence type="ECO:0000256" key="1">
    <source>
        <dbReference type="ARBA" id="ARBA00022857"/>
    </source>
</evidence>
<dbReference type="InterPro" id="IPR036343">
    <property type="entry name" value="GluRdtase_N_sf"/>
</dbReference>
<evidence type="ECO:0000256" key="7">
    <source>
        <dbReference type="PIRSR" id="PIRSR000445-3"/>
    </source>
</evidence>
<sequence>MNDALHIIGTSFKRTELERVAKVQWQQPAQISQFLTEIREALAIEEIFFLQTCNRREFVIYAPEAATADDTAFCAAFLNAAATSMDHTLSVGDFYHYRDAEAVKHLFKVAGSLDSMVLGETEITKQIKDQARSAKKHGHLGSRLNILIDMALRVSKQVRHQTNITKNVVSMGSLAHRKAREQVSGKSSKRLVFVGAGHFITSILPTFVKSKDFELIFVNRTLPTALAEEYEGSAIALRDFIAEPVPFDVMITATGAPHALFSKSWFEKHNPEALVMDAALPRDVDVEADTLPGISYFDLAQMEEILAANRAARQAEIPKAEPLFVEGLKKVEQAWLDLDLANYNKAISNHFRETGERALNHLLKSKQAQLGDELTEELQATINVLVKKLTNIPILGLKGVAKELGPEAVDAYTRQIAEKSPLFKSQVS</sequence>
<dbReference type="PROSITE" id="PS00747">
    <property type="entry name" value="GLUTR"/>
    <property type="match status" value="1"/>
</dbReference>
<feature type="binding site" evidence="4 6">
    <location>
        <begin position="120"/>
        <end position="122"/>
    </location>
    <ligand>
        <name>substrate</name>
    </ligand>
</feature>
<comment type="function">
    <text evidence="4">Catalyzes the NADPH-dependent reduction of glutamyl-tRNA(Glu) to glutamate 1-semialdehyde (GSA).</text>
</comment>
<dbReference type="InterPro" id="IPR000343">
    <property type="entry name" value="4pyrrol_synth_GluRdtase"/>
</dbReference>
<comment type="caution">
    <text evidence="11">The sequence shown here is derived from an EMBL/GenBank/DDBJ whole genome shotgun (WGS) entry which is preliminary data.</text>
</comment>
<name>A0A8J7PYN2_9BACT</name>
<feature type="site" description="Important for activity" evidence="4 8">
    <location>
        <position position="105"/>
    </location>
</feature>
<dbReference type="InterPro" id="IPR036291">
    <property type="entry name" value="NAD(P)-bd_dom_sf"/>
</dbReference>
<evidence type="ECO:0000256" key="3">
    <source>
        <dbReference type="ARBA" id="ARBA00023244"/>
    </source>
</evidence>
<comment type="domain">
    <text evidence="4">Possesses an unusual extended V-shaped dimeric structure with each monomer consisting of three distinct domains arranged along a curved 'spinal' alpha-helix. The N-terminal catalytic domain specifically recognizes the glutamate moiety of the substrate. The second domain is the NADPH-binding domain, and the third C-terminal domain is responsible for dimerization.</text>
</comment>
<dbReference type="UniPathway" id="UPA00251">
    <property type="reaction ID" value="UER00316"/>
</dbReference>
<gene>
    <name evidence="4 11" type="primary">hemA</name>
    <name evidence="11" type="ORF">J3U88_01225</name>
</gene>
<dbReference type="Gene3D" id="3.30.460.30">
    <property type="entry name" value="Glutamyl-tRNA reductase, N-terminal domain"/>
    <property type="match status" value="1"/>
</dbReference>
<feature type="binding site" evidence="4 7">
    <location>
        <begin position="195"/>
        <end position="200"/>
    </location>
    <ligand>
        <name>NADP(+)</name>
        <dbReference type="ChEBI" id="CHEBI:58349"/>
    </ligand>
</feature>
<dbReference type="Pfam" id="PF05201">
    <property type="entry name" value="GlutR_N"/>
    <property type="match status" value="1"/>
</dbReference>
<dbReference type="PANTHER" id="PTHR43013">
    <property type="entry name" value="GLUTAMYL-TRNA REDUCTASE"/>
    <property type="match status" value="1"/>
</dbReference>
<dbReference type="SUPFAM" id="SSF69742">
    <property type="entry name" value="Glutamyl tRNA-reductase catalytic, N-terminal domain"/>
    <property type="match status" value="1"/>
</dbReference>
<keyword evidence="3 4" id="KW-0627">Porphyrin biosynthesis</keyword>
<feature type="binding site" evidence="4 6">
    <location>
        <begin position="52"/>
        <end position="55"/>
    </location>
    <ligand>
        <name>substrate</name>
    </ligand>
</feature>
<feature type="binding site" evidence="4 6">
    <location>
        <position position="115"/>
    </location>
    <ligand>
        <name>substrate</name>
    </ligand>
</feature>
<keyword evidence="1 4" id="KW-0521">NADP</keyword>
<dbReference type="Gene3D" id="3.40.50.720">
    <property type="entry name" value="NAD(P)-binding Rossmann-like Domain"/>
    <property type="match status" value="1"/>
</dbReference>
<comment type="subunit">
    <text evidence="4">Homodimer.</text>
</comment>
<dbReference type="InterPro" id="IPR018214">
    <property type="entry name" value="GluRdtase_CS"/>
</dbReference>
<evidence type="ECO:0000259" key="9">
    <source>
        <dbReference type="Pfam" id="PF01488"/>
    </source>
</evidence>
<dbReference type="PANTHER" id="PTHR43013:SF1">
    <property type="entry name" value="GLUTAMYL-TRNA REDUCTASE"/>
    <property type="match status" value="1"/>
</dbReference>
<dbReference type="AlphaFoldDB" id="A0A8J7PYN2"/>
<evidence type="ECO:0000256" key="6">
    <source>
        <dbReference type="PIRSR" id="PIRSR000445-2"/>
    </source>
</evidence>
<feature type="binding site" evidence="4 6">
    <location>
        <position position="126"/>
    </location>
    <ligand>
        <name>substrate</name>
    </ligand>
</feature>
<evidence type="ECO:0000313" key="11">
    <source>
        <dbReference type="EMBL" id="MBO1317062.1"/>
    </source>
</evidence>
<feature type="domain" description="Quinate/shikimate 5-dehydrogenase/glutamyl-tRNA reductase" evidence="9">
    <location>
        <begin position="179"/>
        <end position="305"/>
    </location>
</feature>
<dbReference type="NCBIfam" id="TIGR01035">
    <property type="entry name" value="hemA"/>
    <property type="match status" value="1"/>
</dbReference>
<comment type="miscellaneous">
    <text evidence="4">During catalysis, the active site Cys acts as a nucleophile attacking the alpha-carbonyl group of tRNA-bound glutamate with the formation of a thioester intermediate between enzyme and glutamate, and the concomitant release of tRNA(Glu). The thioester intermediate is finally reduced by direct hydride transfer from NADPH, to form the product GSA.</text>
</comment>
<dbReference type="GO" id="GO:0050661">
    <property type="term" value="F:NADP binding"/>
    <property type="evidence" value="ECO:0007669"/>
    <property type="project" value="InterPro"/>
</dbReference>
<comment type="similarity">
    <text evidence="4">Belongs to the glutamyl-tRNA reductase family.</text>
</comment>
<evidence type="ECO:0000256" key="8">
    <source>
        <dbReference type="PIRSR" id="PIRSR000445-4"/>
    </source>
</evidence>
<dbReference type="Proteomes" id="UP000664417">
    <property type="component" value="Unassembled WGS sequence"/>
</dbReference>
<comment type="catalytic activity">
    <reaction evidence="4">
        <text>(S)-4-amino-5-oxopentanoate + tRNA(Glu) + NADP(+) = L-glutamyl-tRNA(Glu) + NADPH + H(+)</text>
        <dbReference type="Rhea" id="RHEA:12344"/>
        <dbReference type="Rhea" id="RHEA-COMP:9663"/>
        <dbReference type="Rhea" id="RHEA-COMP:9680"/>
        <dbReference type="ChEBI" id="CHEBI:15378"/>
        <dbReference type="ChEBI" id="CHEBI:57501"/>
        <dbReference type="ChEBI" id="CHEBI:57783"/>
        <dbReference type="ChEBI" id="CHEBI:58349"/>
        <dbReference type="ChEBI" id="CHEBI:78442"/>
        <dbReference type="ChEBI" id="CHEBI:78520"/>
        <dbReference type="EC" id="1.2.1.70"/>
    </reaction>
</comment>
<dbReference type="HAMAP" id="MF_00087">
    <property type="entry name" value="Glu_tRNA_reductase"/>
    <property type="match status" value="1"/>
</dbReference>
<accession>A0A8J7PYN2</accession>
<dbReference type="PIRSF" id="PIRSF000445">
    <property type="entry name" value="4pyrrol_synth_GluRdtase"/>
    <property type="match status" value="1"/>
</dbReference>
<dbReference type="GO" id="GO:0008883">
    <property type="term" value="F:glutamyl-tRNA reductase activity"/>
    <property type="evidence" value="ECO:0007669"/>
    <property type="project" value="UniProtKB-UniRule"/>
</dbReference>
<dbReference type="InterPro" id="IPR015895">
    <property type="entry name" value="4pyrrol_synth_GluRdtase_N"/>
</dbReference>